<evidence type="ECO:0000313" key="3">
    <source>
        <dbReference type="Proteomes" id="UP001500920"/>
    </source>
</evidence>
<dbReference type="Proteomes" id="UP001500920">
    <property type="component" value="Unassembled WGS sequence"/>
</dbReference>
<keyword evidence="1" id="KW-0812">Transmembrane</keyword>
<evidence type="ECO:0000313" key="2">
    <source>
        <dbReference type="EMBL" id="GAA3728617.1"/>
    </source>
</evidence>
<proteinExistence type="predicted"/>
<organism evidence="2 3">
    <name type="scientific">Salinicoccus jeotgali</name>
    <dbReference type="NCBI Taxonomy" id="381634"/>
    <lineage>
        <taxon>Bacteria</taxon>
        <taxon>Bacillati</taxon>
        <taxon>Bacillota</taxon>
        <taxon>Bacilli</taxon>
        <taxon>Bacillales</taxon>
        <taxon>Staphylococcaceae</taxon>
        <taxon>Salinicoccus</taxon>
    </lineage>
</organism>
<keyword evidence="1" id="KW-0472">Membrane</keyword>
<feature type="transmembrane region" description="Helical" evidence="1">
    <location>
        <begin position="7"/>
        <end position="27"/>
    </location>
</feature>
<accession>A0ABP7F0M7</accession>
<gene>
    <name evidence="2" type="ORF">GCM10022378_16600</name>
</gene>
<comment type="caution">
    <text evidence="2">The sequence shown here is derived from an EMBL/GenBank/DDBJ whole genome shotgun (WGS) entry which is preliminary data.</text>
</comment>
<keyword evidence="3" id="KW-1185">Reference proteome</keyword>
<keyword evidence="1" id="KW-1133">Transmembrane helix</keyword>
<dbReference type="EMBL" id="BAABCK010000058">
    <property type="protein sequence ID" value="GAA3728617.1"/>
    <property type="molecule type" value="Genomic_DNA"/>
</dbReference>
<evidence type="ECO:0000256" key="1">
    <source>
        <dbReference type="SAM" id="Phobius"/>
    </source>
</evidence>
<name>A0ABP7F0M7_9STAP</name>
<sequence length="74" mass="8524">MTVEDKLFKFMIFLYVVPCLLAILLSVSPDFTVYVPVDLVLESELDVELELEVLELLELLELLEDFELPSTLSF</sequence>
<reference evidence="3" key="1">
    <citation type="journal article" date="2019" name="Int. J. Syst. Evol. Microbiol.">
        <title>The Global Catalogue of Microorganisms (GCM) 10K type strain sequencing project: providing services to taxonomists for standard genome sequencing and annotation.</title>
        <authorList>
            <consortium name="The Broad Institute Genomics Platform"/>
            <consortium name="The Broad Institute Genome Sequencing Center for Infectious Disease"/>
            <person name="Wu L."/>
            <person name="Ma J."/>
        </authorList>
    </citation>
    <scope>NUCLEOTIDE SEQUENCE [LARGE SCALE GENOMIC DNA]</scope>
    <source>
        <strain evidence="3">JCM 16981</strain>
    </source>
</reference>
<protein>
    <submittedName>
        <fullName evidence="2">Uncharacterized protein</fullName>
    </submittedName>
</protein>